<gene>
    <name evidence="2" type="ORF">DRV85_04165</name>
</gene>
<dbReference type="AlphaFoldDB" id="A0A365UBV9"/>
<dbReference type="Pfam" id="PF02436">
    <property type="entry name" value="PYC_OADA"/>
    <property type="match status" value="1"/>
</dbReference>
<reference evidence="2 3" key="1">
    <citation type="submission" date="2018-07" db="EMBL/GenBank/DDBJ databases">
        <title>Rhodosalinus sp. strain E84T genomic sequence and assembly.</title>
        <authorList>
            <person name="Liu Z.-W."/>
            <person name="Lu D.-C."/>
        </authorList>
    </citation>
    <scope>NUCLEOTIDE SEQUENCE [LARGE SCALE GENOMIC DNA]</scope>
    <source>
        <strain evidence="2 3">E84</strain>
    </source>
</reference>
<sequence length="487" mass="53786">MAHIEFLDETMRDGQQSLWGMRMQAGMALPVAPLIDKTGFRVIDLAGSSLMEVMIKHARENPWEGLDLLVDAMPRTRIRGGMRSNASVTFGVTPDALMDCWMRQLNEHGVRSFWIYDVLFNIDKMHRLAKVAKEYGSEVAGAVMFALSPVHTDEFFAEKAGQLAASPDVDTILLYDTAGVLEKERLKTLVPAIKARIGDKPLEFHANNILGLSGKAYVDIIDLGVTILHTASRPMANGPSVPSTESVVRNIELLGHTHDLDTSLFQPVADHFRAVGKAAGFLVDQFNEYDVLSTEHQIPGGMTGTLKAQLAQYNMTDRLGDVLEETAVVRRELGYPGMATPFSQLVGTLAVLNVVTGKRYSVIPDEVIQYAAGFYGQTVAPIKPNVLDKIMSSSRAKEVLANPPEQPTIEELRKRYGTRNDDELILRALVPEHDLKAMWAAGPVKRDYPLLSSPELDEARRLMKVANSPVVQIRSEAMNLTLRRKGA</sequence>
<keyword evidence="2" id="KW-0670">Pyruvate</keyword>
<dbReference type="Gene3D" id="3.20.20.70">
    <property type="entry name" value="Aldolase class I"/>
    <property type="match status" value="1"/>
</dbReference>
<name>A0A365UBV9_9RHOB</name>
<dbReference type="InterPro" id="IPR055268">
    <property type="entry name" value="PCB-like"/>
</dbReference>
<keyword evidence="3" id="KW-1185">Reference proteome</keyword>
<dbReference type="SUPFAM" id="SSF89000">
    <property type="entry name" value="post-HMGL domain-like"/>
    <property type="match status" value="1"/>
</dbReference>
<proteinExistence type="predicted"/>
<dbReference type="EMBL" id="QNTQ01000004">
    <property type="protein sequence ID" value="RBI86633.1"/>
    <property type="molecule type" value="Genomic_DNA"/>
</dbReference>
<dbReference type="GO" id="GO:0005737">
    <property type="term" value="C:cytoplasm"/>
    <property type="evidence" value="ECO:0007669"/>
    <property type="project" value="TreeGrafter"/>
</dbReference>
<evidence type="ECO:0000259" key="1">
    <source>
        <dbReference type="PROSITE" id="PS50991"/>
    </source>
</evidence>
<dbReference type="Proteomes" id="UP000253370">
    <property type="component" value="Unassembled WGS sequence"/>
</dbReference>
<dbReference type="RefSeq" id="WP_113288183.1">
    <property type="nucleotide sequence ID" value="NZ_QNTQ01000004.1"/>
</dbReference>
<dbReference type="PANTHER" id="PTHR43778:SF2">
    <property type="entry name" value="PYRUVATE CARBOXYLASE, MITOCHONDRIAL"/>
    <property type="match status" value="1"/>
</dbReference>
<dbReference type="PROSITE" id="PS50991">
    <property type="entry name" value="PYR_CT"/>
    <property type="match status" value="1"/>
</dbReference>
<comment type="caution">
    <text evidence="2">The sequence shown here is derived from an EMBL/GenBank/DDBJ whole genome shotgun (WGS) entry which is preliminary data.</text>
</comment>
<feature type="domain" description="Pyruvate carboxyltransferase" evidence="1">
    <location>
        <begin position="4"/>
        <end position="266"/>
    </location>
</feature>
<dbReference type="InterPro" id="IPR000891">
    <property type="entry name" value="PYR_CT"/>
</dbReference>
<dbReference type="GO" id="GO:0006094">
    <property type="term" value="P:gluconeogenesis"/>
    <property type="evidence" value="ECO:0007669"/>
    <property type="project" value="TreeGrafter"/>
</dbReference>
<dbReference type="GO" id="GO:0004736">
    <property type="term" value="F:pyruvate carboxylase activity"/>
    <property type="evidence" value="ECO:0007669"/>
    <property type="project" value="TreeGrafter"/>
</dbReference>
<dbReference type="InterPro" id="IPR003379">
    <property type="entry name" value="Carboxylase_cons_dom"/>
</dbReference>
<evidence type="ECO:0000313" key="3">
    <source>
        <dbReference type="Proteomes" id="UP000253370"/>
    </source>
</evidence>
<dbReference type="SUPFAM" id="SSF51569">
    <property type="entry name" value="Aldolase"/>
    <property type="match status" value="1"/>
</dbReference>
<accession>A0A365UBV9</accession>
<dbReference type="PANTHER" id="PTHR43778">
    <property type="entry name" value="PYRUVATE CARBOXYLASE"/>
    <property type="match status" value="1"/>
</dbReference>
<protein>
    <submittedName>
        <fullName evidence="2">Pyruvate carboxylase</fullName>
    </submittedName>
</protein>
<dbReference type="OrthoDB" id="9769961at2"/>
<organism evidence="2 3">
    <name type="scientific">Rhodosalinus halophilus</name>
    <dbReference type="NCBI Taxonomy" id="2259333"/>
    <lineage>
        <taxon>Bacteria</taxon>
        <taxon>Pseudomonadati</taxon>
        <taxon>Pseudomonadota</taxon>
        <taxon>Alphaproteobacteria</taxon>
        <taxon>Rhodobacterales</taxon>
        <taxon>Paracoccaceae</taxon>
        <taxon>Rhodosalinus</taxon>
    </lineage>
</organism>
<dbReference type="InterPro" id="IPR013785">
    <property type="entry name" value="Aldolase_TIM"/>
</dbReference>
<evidence type="ECO:0000313" key="2">
    <source>
        <dbReference type="EMBL" id="RBI86633.1"/>
    </source>
</evidence>